<dbReference type="EMBL" id="QCYY01000458">
    <property type="protein sequence ID" value="ROT84982.1"/>
    <property type="molecule type" value="Genomic_DNA"/>
</dbReference>
<name>A0A3R7QZN5_PENVA</name>
<reference evidence="2 3" key="2">
    <citation type="submission" date="2019-01" db="EMBL/GenBank/DDBJ databases">
        <title>The decoding of complex shrimp genome reveals the adaptation for benthos swimmer, frequently molting mechanism and breeding impact on genome.</title>
        <authorList>
            <person name="Sun Y."/>
            <person name="Gao Y."/>
            <person name="Yu Y."/>
        </authorList>
    </citation>
    <scope>NUCLEOTIDE SEQUENCE [LARGE SCALE GENOMIC DNA]</scope>
    <source>
        <tissue evidence="2">Muscle</tissue>
    </source>
</reference>
<feature type="region of interest" description="Disordered" evidence="1">
    <location>
        <begin position="1"/>
        <end position="70"/>
    </location>
</feature>
<feature type="compositionally biased region" description="Polar residues" evidence="1">
    <location>
        <begin position="31"/>
        <end position="41"/>
    </location>
</feature>
<proteinExistence type="predicted"/>
<accession>A0A3R7QZN5</accession>
<evidence type="ECO:0000313" key="2">
    <source>
        <dbReference type="EMBL" id="ROT84982.1"/>
    </source>
</evidence>
<gene>
    <name evidence="2" type="ORF">C7M84_021660</name>
</gene>
<organism evidence="2 3">
    <name type="scientific">Penaeus vannamei</name>
    <name type="common">Whiteleg shrimp</name>
    <name type="synonym">Litopenaeus vannamei</name>
    <dbReference type="NCBI Taxonomy" id="6689"/>
    <lineage>
        <taxon>Eukaryota</taxon>
        <taxon>Metazoa</taxon>
        <taxon>Ecdysozoa</taxon>
        <taxon>Arthropoda</taxon>
        <taxon>Crustacea</taxon>
        <taxon>Multicrustacea</taxon>
        <taxon>Malacostraca</taxon>
        <taxon>Eumalacostraca</taxon>
        <taxon>Eucarida</taxon>
        <taxon>Decapoda</taxon>
        <taxon>Dendrobranchiata</taxon>
        <taxon>Penaeoidea</taxon>
        <taxon>Penaeidae</taxon>
        <taxon>Penaeus</taxon>
    </lineage>
</organism>
<reference evidence="2 3" key="1">
    <citation type="submission" date="2018-04" db="EMBL/GenBank/DDBJ databases">
        <authorList>
            <person name="Zhang X."/>
            <person name="Yuan J."/>
            <person name="Li F."/>
            <person name="Xiang J."/>
        </authorList>
    </citation>
    <scope>NUCLEOTIDE SEQUENCE [LARGE SCALE GENOMIC DNA]</scope>
    <source>
        <tissue evidence="2">Muscle</tissue>
    </source>
</reference>
<feature type="compositionally biased region" description="Polar residues" evidence="1">
    <location>
        <begin position="395"/>
        <end position="408"/>
    </location>
</feature>
<evidence type="ECO:0000313" key="3">
    <source>
        <dbReference type="Proteomes" id="UP000283509"/>
    </source>
</evidence>
<sequence>MVTTSGMVKSLERPRQTSDSKGPNVSAAGVASQQGKSSISGMLSDFTRALGLGGNSPKDEQKGQVAATYQQQQKQAQSQMQTQANLITSQMAGQQQQAQMAGHQQGQMVGGQQVYTSSGQVVTQLANHVGPGVTNAPNTVVGGQVVQNPTVVVSAGQQPGGQPLLFQQMTPAQQLQLQQMQLQHQAQHLKKMRRQDQAAALQQQLITQGKISPTPLRKDAPTAVPGLQQLQNLQQQHLAGKVGARVNSNLPTAALLQQSTIATSDGKPRMLVMPGQTIPTSETPLSSLHRRIGRQDVGARLRSSSDQLASPEEFSMSGVNAQLAMLTGTPSTPAGTPRGLRDDSSDTMSETDSQKSLRIRRKLPHLPPDQEAAPLPSHKKNSFGLNAKDRVRSQMARQSSLDGTSSSGRVGGSLSMGRPSSSMTNLANISKTPDINPYPIRARGLLWVS</sequence>
<dbReference type="OrthoDB" id="6377452at2759"/>
<feature type="compositionally biased region" description="Polar residues" evidence="1">
    <location>
        <begin position="418"/>
        <end position="433"/>
    </location>
</feature>
<comment type="caution">
    <text evidence="2">The sequence shown here is derived from an EMBL/GenBank/DDBJ whole genome shotgun (WGS) entry which is preliminary data.</text>
</comment>
<feature type="region of interest" description="Disordered" evidence="1">
    <location>
        <begin position="326"/>
        <end position="435"/>
    </location>
</feature>
<keyword evidence="3" id="KW-1185">Reference proteome</keyword>
<protein>
    <submittedName>
        <fullName evidence="2">Uncharacterized protein</fullName>
    </submittedName>
</protein>
<dbReference type="AlphaFoldDB" id="A0A3R7QZN5"/>
<dbReference type="Proteomes" id="UP000283509">
    <property type="component" value="Unassembled WGS sequence"/>
</dbReference>
<evidence type="ECO:0000256" key="1">
    <source>
        <dbReference type="SAM" id="MobiDB-lite"/>
    </source>
</evidence>